<name>A0AA97KM76_EUBMA</name>
<feature type="region of interest" description="Disordered" evidence="1">
    <location>
        <begin position="771"/>
        <end position="865"/>
    </location>
</feature>
<dbReference type="PANTHER" id="PTHR18839">
    <property type="entry name" value="MITOTIC INTERACTOR AND SUBSTRATE OF PLK1 MISP FAMILY MEMBER"/>
    <property type="match status" value="1"/>
</dbReference>
<gene>
    <name evidence="3" type="primary">MISP3</name>
</gene>
<feature type="region of interest" description="Disordered" evidence="1">
    <location>
        <begin position="500"/>
        <end position="530"/>
    </location>
</feature>
<evidence type="ECO:0000313" key="2">
    <source>
        <dbReference type="Proteomes" id="UP001190640"/>
    </source>
</evidence>
<feature type="compositionally biased region" description="Basic and acidic residues" evidence="1">
    <location>
        <begin position="126"/>
        <end position="137"/>
    </location>
</feature>
<feature type="compositionally biased region" description="Polar residues" evidence="1">
    <location>
        <begin position="72"/>
        <end position="82"/>
    </location>
</feature>
<sequence length="865" mass="94167">MDMTKDVALTTSQGDSSVLPFDGAPPSSLALDGAAQDPFTSVRNDGHFDENSLTPLMSSETFKVTGDEAQNCGHSDLQSKTPDPSLEQLKAGHTSSLSVPKEESSHLACQDETPEASSEEPNPAETSEKITDGEEGRPHKHRDTCPTATAGSPKHPEPSETPSELGQGERGSPFVHYRDTSEFFPEQQKSDSSTWIQLVVGEESQMNCHGQSPGVASQLPEQPEGARDPKETVCSAENSQDPFGPKSAYLSLPEANSPKQPWEGGRFVSPDHPPSCISSADPQETLDPANISEGQKPGGQEMTGTGEREKVAAGQEHQPIDSGNNLGDPNRQSLEETPADNSQTSQQRVAQDQEHSAASPFQALALTDPQSGIGTCCQQRAAGTGCDTFPKAVPPLSPVATRSLGPASEGPAPGCDEQGREGPNAPESLAAGSNSEPLGEAGAKAVLGSERGEEKNKDTGPEHTIREPEGAQDPKILESVICTSPEDPYDAMVLACTKDSLDTRDQEDSQDLSSTQYLVSTPEQAGSSAKPRAILLIHSKEPANTEELVNATDPICTTHASDELSAARCPMDWMENDTGNPENRCPTTETPIEREIRLHLEREELLRQERGLTSPRGAQEYVEVRIRPILNPSVPPSLLPKEKERQWAGAQMQREIQRECQREEDLVQLGKVRGAYDRGMQQELQEKKMIFEQHSNIDPLPPTKMVPGSSEGMRERSFDEADSVTGTVMLASGVLPQLQQPLLERPPTANPFFCLRAKNSQSLLEREVQEARERERELQRQRHKLYGSALPQQPEETSDQDEEAPFQAEKPPCKKLDVTWPPPSPSETCQVNGLHQLERSPRSRQKSPLIQRWESGTVGNQESQD</sequence>
<protein>
    <submittedName>
        <fullName evidence="3">Uncharacterized protein MISP3</fullName>
    </submittedName>
</protein>
<dbReference type="PANTHER" id="PTHR18839:SF0">
    <property type="entry name" value="MITOTIC INTERACTOR AND SUBSTRATE OF PLK1 ISOFORM X1-RELATED"/>
    <property type="match status" value="1"/>
</dbReference>
<evidence type="ECO:0000313" key="3">
    <source>
        <dbReference type="RefSeq" id="XP_054859733.1"/>
    </source>
</evidence>
<feature type="region of interest" description="Disordered" evidence="1">
    <location>
        <begin position="1"/>
        <end position="53"/>
    </location>
</feature>
<evidence type="ECO:0000256" key="1">
    <source>
        <dbReference type="SAM" id="MobiDB-lite"/>
    </source>
</evidence>
<feature type="compositionally biased region" description="Basic and acidic residues" evidence="1">
    <location>
        <begin position="771"/>
        <end position="780"/>
    </location>
</feature>
<dbReference type="GeneID" id="129346405"/>
<dbReference type="Proteomes" id="UP001190640">
    <property type="component" value="Chromosome 19"/>
</dbReference>
<feature type="compositionally biased region" description="Polar residues" evidence="1">
    <location>
        <begin position="339"/>
        <end position="350"/>
    </location>
</feature>
<dbReference type="CTD" id="113230"/>
<dbReference type="RefSeq" id="XP_054859733.1">
    <property type="nucleotide sequence ID" value="XM_055003758.1"/>
</dbReference>
<accession>A0AA97KM76</accession>
<feature type="compositionally biased region" description="Polar residues" evidence="1">
    <location>
        <begin position="511"/>
        <end position="527"/>
    </location>
</feature>
<dbReference type="AlphaFoldDB" id="A0AA97KM76"/>
<feature type="compositionally biased region" description="Basic and acidic residues" evidence="1">
    <location>
        <begin position="450"/>
        <end position="469"/>
    </location>
</feature>
<feature type="compositionally biased region" description="Polar residues" evidence="1">
    <location>
        <begin position="368"/>
        <end position="378"/>
    </location>
</feature>
<organism evidence="2 3">
    <name type="scientific">Eublepharis macularius</name>
    <name type="common">Leopard gecko</name>
    <name type="synonym">Cyrtodactylus macularius</name>
    <dbReference type="NCBI Taxonomy" id="481883"/>
    <lineage>
        <taxon>Eukaryota</taxon>
        <taxon>Metazoa</taxon>
        <taxon>Chordata</taxon>
        <taxon>Craniata</taxon>
        <taxon>Vertebrata</taxon>
        <taxon>Euteleostomi</taxon>
        <taxon>Lepidosauria</taxon>
        <taxon>Squamata</taxon>
        <taxon>Bifurcata</taxon>
        <taxon>Gekkota</taxon>
        <taxon>Eublepharidae</taxon>
        <taxon>Eublepharinae</taxon>
        <taxon>Eublepharis</taxon>
    </lineage>
</organism>
<reference evidence="3" key="1">
    <citation type="submission" date="2025-08" db="UniProtKB">
        <authorList>
            <consortium name="RefSeq"/>
        </authorList>
    </citation>
    <scope>IDENTIFICATION</scope>
    <source>
        <tissue evidence="3">Blood</tissue>
    </source>
</reference>
<feature type="compositionally biased region" description="Polar residues" evidence="1">
    <location>
        <begin position="321"/>
        <end position="332"/>
    </location>
</feature>
<keyword evidence="2" id="KW-1185">Reference proteome</keyword>
<dbReference type="InterPro" id="IPR042779">
    <property type="entry name" value="MISP/MISP3-like"/>
</dbReference>
<dbReference type="KEGG" id="emc:129346405"/>
<proteinExistence type="predicted"/>
<feature type="region of interest" description="Disordered" evidence="1">
    <location>
        <begin position="65"/>
        <end position="477"/>
    </location>
</feature>